<evidence type="ECO:0000313" key="1">
    <source>
        <dbReference type="EMBL" id="MBC6449571.1"/>
    </source>
</evidence>
<dbReference type="SUPFAM" id="SSF54427">
    <property type="entry name" value="NTF2-like"/>
    <property type="match status" value="1"/>
</dbReference>
<evidence type="ECO:0008006" key="3">
    <source>
        <dbReference type="Google" id="ProtNLM"/>
    </source>
</evidence>
<reference evidence="1 2" key="1">
    <citation type="submission" date="2020-06" db="EMBL/GenBank/DDBJ databases">
        <title>Actinokineospora xiongansis sp. nov., isolated from soil of Baiyangdian.</title>
        <authorList>
            <person name="Zhang X."/>
        </authorList>
    </citation>
    <scope>NUCLEOTIDE SEQUENCE [LARGE SCALE GENOMIC DNA]</scope>
    <source>
        <strain evidence="1 2">HBU206404</strain>
    </source>
</reference>
<gene>
    <name evidence="1" type="ORF">GPZ80_20620</name>
</gene>
<evidence type="ECO:0000313" key="2">
    <source>
        <dbReference type="Proteomes" id="UP000734823"/>
    </source>
</evidence>
<proteinExistence type="predicted"/>
<keyword evidence="2" id="KW-1185">Reference proteome</keyword>
<dbReference type="InterPro" id="IPR032710">
    <property type="entry name" value="NTF2-like_dom_sf"/>
</dbReference>
<dbReference type="RefSeq" id="WP_187222482.1">
    <property type="nucleotide sequence ID" value="NZ_JABVED010000012.1"/>
</dbReference>
<protein>
    <recommendedName>
        <fullName evidence="3">SnoaL-like domain-containing protein</fullName>
    </recommendedName>
</protein>
<accession>A0ABR7LB23</accession>
<comment type="caution">
    <text evidence="1">The sequence shown here is derived from an EMBL/GenBank/DDBJ whole genome shotgun (WGS) entry which is preliminary data.</text>
</comment>
<dbReference type="EMBL" id="JABVED010000012">
    <property type="protein sequence ID" value="MBC6449571.1"/>
    <property type="molecule type" value="Genomic_DNA"/>
</dbReference>
<name>A0ABR7LB23_9PSEU</name>
<dbReference type="Proteomes" id="UP000734823">
    <property type="component" value="Unassembled WGS sequence"/>
</dbReference>
<sequence length="121" mass="13667">MASLGERFANAMMLRDRDGLAALLDPEVDFRALTPNTFWTAATPTEVVDIVFDSWFEEHDHIDAVAALETGDAVGDTQRTGYRFDITTPDGPHVVEQQAYYRERDGRLRYLRIVCSGFRPA</sequence>
<organism evidence="1 2">
    <name type="scientific">Actinokineospora xionganensis</name>
    <dbReference type="NCBI Taxonomy" id="2684470"/>
    <lineage>
        <taxon>Bacteria</taxon>
        <taxon>Bacillati</taxon>
        <taxon>Actinomycetota</taxon>
        <taxon>Actinomycetes</taxon>
        <taxon>Pseudonocardiales</taxon>
        <taxon>Pseudonocardiaceae</taxon>
        <taxon>Actinokineospora</taxon>
    </lineage>
</organism>